<sequence length="210" mass="24295">VAWRIRTNAPTRYIVNPSRGIFSDCKPVKVTIRLVRNRFHPLHKLILQAMKIPAGCDLNNAWKHEHMKNPESMHTIAFELSTMLMNIDYTENVGTDEAYCSKAVGDLQSIMAQSSTTGSDRIKELQNLLAMLKADTLQIKLNTEQSRKLKRMLHKALDARKSMLIVLEGRLIESKRRNRQWKEKLSENEAEFENLQKLRKDYTVQQCSIS</sequence>
<feature type="coiled-coil region" evidence="1">
    <location>
        <begin position="171"/>
        <end position="205"/>
    </location>
</feature>
<evidence type="ECO:0000256" key="1">
    <source>
        <dbReference type="SAM" id="Coils"/>
    </source>
</evidence>
<name>A0A915A5P4_PARUN</name>
<dbReference type="WBParaSite" id="PgE136_g002_t03">
    <property type="protein sequence ID" value="PgE136_g002_t03"/>
    <property type="gene ID" value="PgE136_g002"/>
</dbReference>
<proteinExistence type="predicted"/>
<dbReference type="InterPro" id="IPR000535">
    <property type="entry name" value="MSP_dom"/>
</dbReference>
<keyword evidence="3" id="KW-1185">Reference proteome</keyword>
<organism evidence="3 4">
    <name type="scientific">Parascaris univalens</name>
    <name type="common">Nematode worm</name>
    <dbReference type="NCBI Taxonomy" id="6257"/>
    <lineage>
        <taxon>Eukaryota</taxon>
        <taxon>Metazoa</taxon>
        <taxon>Ecdysozoa</taxon>
        <taxon>Nematoda</taxon>
        <taxon>Chromadorea</taxon>
        <taxon>Rhabditida</taxon>
        <taxon>Spirurina</taxon>
        <taxon>Ascaridomorpha</taxon>
        <taxon>Ascaridoidea</taxon>
        <taxon>Ascarididae</taxon>
        <taxon>Parascaris</taxon>
    </lineage>
</organism>
<feature type="domain" description="MSP" evidence="2">
    <location>
        <begin position="1"/>
        <end position="80"/>
    </location>
</feature>
<accession>A0A915A5P4</accession>
<dbReference type="Gene3D" id="2.60.40.10">
    <property type="entry name" value="Immunoglobulins"/>
    <property type="match status" value="1"/>
</dbReference>
<dbReference type="AlphaFoldDB" id="A0A915A5P4"/>
<dbReference type="InterPro" id="IPR013783">
    <property type="entry name" value="Ig-like_fold"/>
</dbReference>
<evidence type="ECO:0000313" key="4">
    <source>
        <dbReference type="WBParaSite" id="PgE136_g002_t03"/>
    </source>
</evidence>
<evidence type="ECO:0000313" key="3">
    <source>
        <dbReference type="Proteomes" id="UP000887569"/>
    </source>
</evidence>
<dbReference type="PROSITE" id="PS50202">
    <property type="entry name" value="MSP"/>
    <property type="match status" value="1"/>
</dbReference>
<dbReference type="SUPFAM" id="SSF49354">
    <property type="entry name" value="PapD-like"/>
    <property type="match status" value="1"/>
</dbReference>
<reference evidence="4" key="1">
    <citation type="submission" date="2022-11" db="UniProtKB">
        <authorList>
            <consortium name="WormBaseParasite"/>
        </authorList>
    </citation>
    <scope>IDENTIFICATION</scope>
</reference>
<dbReference type="InterPro" id="IPR008962">
    <property type="entry name" value="PapD-like_sf"/>
</dbReference>
<dbReference type="Proteomes" id="UP000887569">
    <property type="component" value="Unplaced"/>
</dbReference>
<keyword evidence="1" id="KW-0175">Coiled coil</keyword>
<protein>
    <submittedName>
        <fullName evidence="4">MSP domain-containing protein</fullName>
    </submittedName>
</protein>
<evidence type="ECO:0000259" key="2">
    <source>
        <dbReference type="PROSITE" id="PS50202"/>
    </source>
</evidence>